<dbReference type="GO" id="GO:0035556">
    <property type="term" value="P:intracellular signal transduction"/>
    <property type="evidence" value="ECO:0007669"/>
    <property type="project" value="InterPro"/>
</dbReference>
<dbReference type="SUPFAM" id="SSF89837">
    <property type="entry name" value="Doublecortin (DC)"/>
    <property type="match status" value="2"/>
</dbReference>
<dbReference type="InterPro" id="IPR003533">
    <property type="entry name" value="Doublecortin_dom"/>
</dbReference>
<dbReference type="InterPro" id="IPR037055">
    <property type="entry name" value="MHC_I-like_Ag-recog_sf"/>
</dbReference>
<evidence type="ECO:0000256" key="15">
    <source>
        <dbReference type="ARBA" id="ARBA00037531"/>
    </source>
</evidence>
<dbReference type="GO" id="GO:0021954">
    <property type="term" value="P:central nervous system neuron development"/>
    <property type="evidence" value="ECO:0007669"/>
    <property type="project" value="UniProtKB-ARBA"/>
</dbReference>
<dbReference type="EMBL" id="JH000460">
    <property type="protein sequence ID" value="EGW04052.1"/>
    <property type="molecule type" value="Genomic_DNA"/>
</dbReference>
<evidence type="ECO:0000256" key="25">
    <source>
        <dbReference type="SAM" id="MobiDB-lite"/>
    </source>
</evidence>
<dbReference type="GO" id="GO:0051135">
    <property type="term" value="P:positive regulation of NK T cell activation"/>
    <property type="evidence" value="ECO:0007669"/>
    <property type="project" value="UniProtKB-ARBA"/>
</dbReference>
<evidence type="ECO:0000259" key="27">
    <source>
        <dbReference type="PROSITE" id="PS50011"/>
    </source>
</evidence>
<dbReference type="SUPFAM" id="SSF48726">
    <property type="entry name" value="Immunoglobulin"/>
    <property type="match status" value="1"/>
</dbReference>
<dbReference type="GO" id="GO:0001916">
    <property type="term" value="P:positive regulation of T cell mediated cytotoxicity"/>
    <property type="evidence" value="ECO:0007669"/>
    <property type="project" value="UniProtKB-ARBA"/>
</dbReference>
<dbReference type="AlphaFoldDB" id="G3HKH3"/>
<dbReference type="InterPro" id="IPR011161">
    <property type="entry name" value="MHC_I-like_Ag-recog"/>
</dbReference>
<comment type="subcellular location">
    <subcellularLocation>
        <location evidence="2">Cytoplasm</location>
        <location evidence="2">Cytoskeleton</location>
    </subcellularLocation>
    <subcellularLocation>
        <location evidence="16">Endomembrane system</location>
        <topology evidence="16">Single-pass type I membrane protein</topology>
    </subcellularLocation>
    <subcellularLocation>
        <location evidence="1">Endosome</location>
    </subcellularLocation>
    <subcellularLocation>
        <location evidence="3">Lysosome membrane</location>
    </subcellularLocation>
</comment>
<dbReference type="Gene3D" id="3.10.20.230">
    <property type="entry name" value="Doublecortin domain"/>
    <property type="match status" value="2"/>
</dbReference>
<gene>
    <name evidence="30" type="ORF">I79_011199</name>
</gene>
<feature type="region of interest" description="Disordered" evidence="25">
    <location>
        <begin position="510"/>
        <end position="555"/>
    </location>
</feature>
<evidence type="ECO:0000256" key="4">
    <source>
        <dbReference type="ARBA" id="ARBA00012513"/>
    </source>
</evidence>
<evidence type="ECO:0000256" key="2">
    <source>
        <dbReference type="ARBA" id="ARBA00004245"/>
    </source>
</evidence>
<proteinExistence type="predicted"/>
<evidence type="ECO:0000256" key="11">
    <source>
        <dbReference type="ARBA" id="ARBA00023180"/>
    </source>
</evidence>
<protein>
    <recommendedName>
        <fullName evidence="21">Serine/threonine-protein kinase DCLK2</fullName>
        <ecNumber evidence="4">2.7.11.1</ecNumber>
    </recommendedName>
    <alternativeName>
        <fullName evidence="24">CaMK-like CREB regulatory kinase 2</fullName>
    </alternativeName>
    <alternativeName>
        <fullName evidence="22">Doublecortin-like and CAM kinase-like 2</fullName>
    </alternativeName>
    <alternativeName>
        <fullName evidence="23">Doublecortin-like kinase 2</fullName>
    </alternativeName>
</protein>
<dbReference type="InterPro" id="IPR007110">
    <property type="entry name" value="Ig-like_dom"/>
</dbReference>
<dbReference type="GO" id="GO:0005765">
    <property type="term" value="C:lysosomal membrane"/>
    <property type="evidence" value="ECO:0007669"/>
    <property type="project" value="UniProtKB-SubCell"/>
</dbReference>
<dbReference type="SUPFAM" id="SSF54452">
    <property type="entry name" value="MHC antigen-recognition domain"/>
    <property type="match status" value="1"/>
</dbReference>
<evidence type="ECO:0000256" key="9">
    <source>
        <dbReference type="ARBA" id="ARBA00022859"/>
    </source>
</evidence>
<dbReference type="Proteomes" id="UP000001075">
    <property type="component" value="Unassembled WGS sequence"/>
</dbReference>
<dbReference type="GO" id="GO:1900181">
    <property type="term" value="P:negative regulation of protein localization to nucleus"/>
    <property type="evidence" value="ECO:0007669"/>
    <property type="project" value="UniProtKB-ARBA"/>
</dbReference>
<dbReference type="InterPro" id="IPR011009">
    <property type="entry name" value="Kinase-like_dom_sf"/>
</dbReference>
<dbReference type="FunFam" id="1.10.510.10:FF:000066">
    <property type="entry name" value="Serine/threonine-protein kinase DCLK1 isoform 2"/>
    <property type="match status" value="1"/>
</dbReference>
<feature type="domain" description="Doublecortin" evidence="28">
    <location>
        <begin position="406"/>
        <end position="489"/>
    </location>
</feature>
<keyword evidence="10" id="KW-0472">Membrane</keyword>
<dbReference type="InterPro" id="IPR003597">
    <property type="entry name" value="Ig_C1-set"/>
</dbReference>
<evidence type="ECO:0000256" key="23">
    <source>
        <dbReference type="ARBA" id="ARBA00079902"/>
    </source>
</evidence>
<dbReference type="InterPro" id="IPR000719">
    <property type="entry name" value="Prot_kinase_dom"/>
</dbReference>
<dbReference type="Gene3D" id="1.10.510.10">
    <property type="entry name" value="Transferase(Phosphotransferase) domain 1"/>
    <property type="match status" value="1"/>
</dbReference>
<comment type="subunit">
    <text evidence="20">Heterodimer with B2M (beta-2-microglobulin). Interacts with MHC II and CD74.</text>
</comment>
<dbReference type="Pfam" id="PF16497">
    <property type="entry name" value="MHC_I_3"/>
    <property type="match status" value="1"/>
</dbReference>
<evidence type="ECO:0000256" key="20">
    <source>
        <dbReference type="ARBA" id="ARBA00065728"/>
    </source>
</evidence>
<dbReference type="GO" id="GO:0005768">
    <property type="term" value="C:endosome"/>
    <property type="evidence" value="ECO:0007669"/>
    <property type="project" value="UniProtKB-SubCell"/>
</dbReference>
<dbReference type="PROSITE" id="PS50011">
    <property type="entry name" value="PROTEIN_KINASE_DOM"/>
    <property type="match status" value="1"/>
</dbReference>
<dbReference type="SMART" id="SM00407">
    <property type="entry name" value="IGc1"/>
    <property type="match status" value="1"/>
</dbReference>
<keyword evidence="6" id="KW-0597">Phosphoprotein</keyword>
<evidence type="ECO:0000256" key="19">
    <source>
        <dbReference type="ARBA" id="ARBA00058315"/>
    </source>
</evidence>
<evidence type="ECO:0000256" key="24">
    <source>
        <dbReference type="ARBA" id="ARBA00080759"/>
    </source>
</evidence>
<keyword evidence="26" id="KW-0732">Signal</keyword>
<evidence type="ECO:0000256" key="13">
    <source>
        <dbReference type="ARBA" id="ARBA00023228"/>
    </source>
</evidence>
<dbReference type="Pfam" id="PF07654">
    <property type="entry name" value="C1-set"/>
    <property type="match status" value="1"/>
</dbReference>
<dbReference type="InterPro" id="IPR036179">
    <property type="entry name" value="Ig-like_dom_sf"/>
</dbReference>
<dbReference type="SMART" id="SM00220">
    <property type="entry name" value="S_TKc"/>
    <property type="match status" value="1"/>
</dbReference>
<dbReference type="FunFam" id="3.30.500.10:FF:000002">
    <property type="entry name" value="Antigen-presenting glycoprotein CD1d1"/>
    <property type="match status" value="1"/>
</dbReference>
<feature type="region of interest" description="Disordered" evidence="25">
    <location>
        <begin position="929"/>
        <end position="980"/>
    </location>
</feature>
<keyword evidence="11" id="KW-0325">Glycoprotein</keyword>
<feature type="signal peptide" evidence="26">
    <location>
        <begin position="1"/>
        <end position="17"/>
    </location>
</feature>
<keyword evidence="5" id="KW-0963">Cytoplasm</keyword>
<comment type="function">
    <text evidence="19">Protein kinase with a significantly reduced Ca(2+)+/CAM affinity and dependence compared to other members of the CaMK family. May play a role in the down-regulation of CRE-dependent gene activation probably by phosphorylation of the CREB coactivator CRTC2/TORC2 and the resulting retention of TORC2 in the cytoplasm.</text>
</comment>
<dbReference type="FunCoup" id="G3HKH3">
    <property type="interactions" value="1088"/>
</dbReference>
<dbReference type="Pfam" id="PF00069">
    <property type="entry name" value="Pkinase"/>
    <property type="match status" value="1"/>
</dbReference>
<dbReference type="InterPro" id="IPR008271">
    <property type="entry name" value="Ser/Thr_kinase_AS"/>
</dbReference>
<keyword evidence="13" id="KW-0458">Lysosome</keyword>
<dbReference type="PROSITE" id="PS50835">
    <property type="entry name" value="IG_LIKE"/>
    <property type="match status" value="1"/>
</dbReference>
<organism evidence="30 31">
    <name type="scientific">Cricetulus griseus</name>
    <name type="common">Chinese hamster</name>
    <name type="synonym">Cricetulus barabensis griseus</name>
    <dbReference type="NCBI Taxonomy" id="10029"/>
    <lineage>
        <taxon>Eukaryota</taxon>
        <taxon>Metazoa</taxon>
        <taxon>Chordata</taxon>
        <taxon>Craniata</taxon>
        <taxon>Vertebrata</taxon>
        <taxon>Euteleostomi</taxon>
        <taxon>Mammalia</taxon>
        <taxon>Eutheria</taxon>
        <taxon>Euarchontoglires</taxon>
        <taxon>Glires</taxon>
        <taxon>Rodentia</taxon>
        <taxon>Myomorpha</taxon>
        <taxon>Muroidea</taxon>
        <taxon>Cricetidae</taxon>
        <taxon>Cricetinae</taxon>
        <taxon>Cricetulus</taxon>
    </lineage>
</organism>
<comment type="catalytic activity">
    <reaction evidence="18">
        <text>L-seryl-[protein] + ATP = O-phospho-L-seryl-[protein] + ADP + H(+)</text>
        <dbReference type="Rhea" id="RHEA:17989"/>
        <dbReference type="Rhea" id="RHEA-COMP:9863"/>
        <dbReference type="Rhea" id="RHEA-COMP:11604"/>
        <dbReference type="ChEBI" id="CHEBI:15378"/>
        <dbReference type="ChEBI" id="CHEBI:29999"/>
        <dbReference type="ChEBI" id="CHEBI:30616"/>
        <dbReference type="ChEBI" id="CHEBI:83421"/>
        <dbReference type="ChEBI" id="CHEBI:456216"/>
        <dbReference type="EC" id="2.7.11.1"/>
    </reaction>
</comment>
<dbReference type="CDD" id="cd21029">
    <property type="entry name" value="IgC1_CD1"/>
    <property type="match status" value="1"/>
</dbReference>
<accession>G3HKH3</accession>
<dbReference type="GO" id="GO:0005524">
    <property type="term" value="F:ATP binding"/>
    <property type="evidence" value="ECO:0007669"/>
    <property type="project" value="InterPro"/>
</dbReference>
<dbReference type="InterPro" id="IPR036572">
    <property type="entry name" value="Doublecortin_dom_sf"/>
</dbReference>
<dbReference type="PANTHER" id="PTHR24347">
    <property type="entry name" value="SERINE/THREONINE-PROTEIN KINASE"/>
    <property type="match status" value="1"/>
</dbReference>
<feature type="domain" description="Ig-like" evidence="29">
    <location>
        <begin position="185"/>
        <end position="285"/>
    </location>
</feature>
<comment type="catalytic activity">
    <reaction evidence="17">
        <text>L-threonyl-[protein] + ATP = O-phospho-L-threonyl-[protein] + ADP + H(+)</text>
        <dbReference type="Rhea" id="RHEA:46608"/>
        <dbReference type="Rhea" id="RHEA-COMP:11060"/>
        <dbReference type="Rhea" id="RHEA-COMP:11605"/>
        <dbReference type="ChEBI" id="CHEBI:15378"/>
        <dbReference type="ChEBI" id="CHEBI:30013"/>
        <dbReference type="ChEBI" id="CHEBI:30616"/>
        <dbReference type="ChEBI" id="CHEBI:61977"/>
        <dbReference type="ChEBI" id="CHEBI:456216"/>
        <dbReference type="EC" id="2.7.11.1"/>
    </reaction>
</comment>
<dbReference type="GO" id="GO:0034504">
    <property type="term" value="P:protein localization to nucleus"/>
    <property type="evidence" value="ECO:0007669"/>
    <property type="project" value="UniProtKB-ARBA"/>
</dbReference>
<keyword evidence="9" id="KW-0391">Immunity</keyword>
<feature type="domain" description="Doublecortin" evidence="28">
    <location>
        <begin position="296"/>
        <end position="368"/>
    </location>
</feature>
<comment type="function">
    <text evidence="15">Antigen-presenting protein that binds self and non-self glycolipids and presents them to T-cell receptors on natural killer T-cells.</text>
</comment>
<dbReference type="PROSITE" id="PS00108">
    <property type="entry name" value="PROTEIN_KINASE_ST"/>
    <property type="match status" value="1"/>
</dbReference>
<name>G3HKH3_CRIGR</name>
<dbReference type="PaxDb" id="10029-XP_007635331.1"/>
<dbReference type="GO" id="GO:0002376">
    <property type="term" value="P:immune system process"/>
    <property type="evidence" value="ECO:0007669"/>
    <property type="project" value="UniProtKB-KW"/>
</dbReference>
<keyword evidence="8" id="KW-0967">Endosome</keyword>
<dbReference type="STRING" id="10029.G3HKH3"/>
<evidence type="ECO:0000256" key="10">
    <source>
        <dbReference type="ARBA" id="ARBA00023136"/>
    </source>
</evidence>
<dbReference type="InterPro" id="IPR011162">
    <property type="entry name" value="MHC_I/II-like_Ag-recog"/>
</dbReference>
<evidence type="ECO:0000256" key="17">
    <source>
        <dbReference type="ARBA" id="ARBA00047899"/>
    </source>
</evidence>
<dbReference type="FunFam" id="2.60.40.10:FF:000254">
    <property type="entry name" value="Antigen-presenting glycoprotein CD1d1"/>
    <property type="match status" value="1"/>
</dbReference>
<dbReference type="InParanoid" id="G3HKH3"/>
<evidence type="ECO:0000256" key="14">
    <source>
        <dbReference type="ARBA" id="ARBA00023319"/>
    </source>
</evidence>
<dbReference type="GO" id="GO:0004674">
    <property type="term" value="F:protein serine/threonine kinase activity"/>
    <property type="evidence" value="ECO:0007669"/>
    <property type="project" value="UniProtKB-EC"/>
</dbReference>
<keyword evidence="30" id="KW-0808">Transferase</keyword>
<evidence type="ECO:0000256" key="22">
    <source>
        <dbReference type="ARBA" id="ARBA00079695"/>
    </source>
</evidence>
<keyword evidence="12" id="KW-0206">Cytoskeleton</keyword>
<evidence type="ECO:0000259" key="29">
    <source>
        <dbReference type="PROSITE" id="PS50835"/>
    </source>
</evidence>
<evidence type="ECO:0000256" key="1">
    <source>
        <dbReference type="ARBA" id="ARBA00004177"/>
    </source>
</evidence>
<evidence type="ECO:0000256" key="16">
    <source>
        <dbReference type="ARBA" id="ARBA00046288"/>
    </source>
</evidence>
<dbReference type="SUPFAM" id="SSF56112">
    <property type="entry name" value="Protein kinase-like (PK-like)"/>
    <property type="match status" value="1"/>
</dbReference>
<feature type="compositionally biased region" description="Low complexity" evidence="25">
    <location>
        <begin position="533"/>
        <end position="555"/>
    </location>
</feature>
<feature type="compositionally biased region" description="Basic and acidic residues" evidence="25">
    <location>
        <begin position="929"/>
        <end position="938"/>
    </location>
</feature>
<dbReference type="EC" id="2.7.11.1" evidence="4"/>
<evidence type="ECO:0000256" key="18">
    <source>
        <dbReference type="ARBA" id="ARBA00048679"/>
    </source>
</evidence>
<dbReference type="InterPro" id="IPR013783">
    <property type="entry name" value="Ig-like_fold"/>
</dbReference>
<dbReference type="GO" id="GO:0032753">
    <property type="term" value="P:positive regulation of interleukin-4 production"/>
    <property type="evidence" value="ECO:0007669"/>
    <property type="project" value="UniProtKB-ARBA"/>
</dbReference>
<dbReference type="PROSITE" id="PS50309">
    <property type="entry name" value="DC"/>
    <property type="match status" value="2"/>
</dbReference>
<evidence type="ECO:0000256" key="7">
    <source>
        <dbReference type="ARBA" id="ARBA00022737"/>
    </source>
</evidence>
<evidence type="ECO:0000256" key="8">
    <source>
        <dbReference type="ARBA" id="ARBA00022753"/>
    </source>
</evidence>
<feature type="domain" description="Protein kinase" evidence="27">
    <location>
        <begin position="623"/>
        <end position="874"/>
    </location>
</feature>
<feature type="chain" id="PRO_5003444218" description="Serine/threonine-protein kinase DCLK2" evidence="26">
    <location>
        <begin position="18"/>
        <end position="980"/>
    </location>
</feature>
<dbReference type="FunFam" id="3.10.20.230:FF:000001">
    <property type="entry name" value="serine/threonine-protein kinase DCLK1 isoform X1"/>
    <property type="match status" value="1"/>
</dbReference>
<dbReference type="GO" id="GO:0032743">
    <property type="term" value="P:positive regulation of interleukin-2 production"/>
    <property type="evidence" value="ECO:0007669"/>
    <property type="project" value="UniProtKB-ARBA"/>
</dbReference>
<keyword evidence="7" id="KW-0677">Repeat</keyword>
<evidence type="ECO:0000256" key="6">
    <source>
        <dbReference type="ARBA" id="ARBA00022553"/>
    </source>
</evidence>
<evidence type="ECO:0000313" key="31">
    <source>
        <dbReference type="Proteomes" id="UP000001075"/>
    </source>
</evidence>
<dbReference type="eggNOG" id="ENOG502SJH6">
    <property type="taxonomic scope" value="Eukaryota"/>
</dbReference>
<dbReference type="Gene3D" id="2.60.40.10">
    <property type="entry name" value="Immunoglobulins"/>
    <property type="match status" value="1"/>
</dbReference>
<dbReference type="Pfam" id="PF03607">
    <property type="entry name" value="DCX"/>
    <property type="match status" value="2"/>
</dbReference>
<evidence type="ECO:0000313" key="30">
    <source>
        <dbReference type="EMBL" id="EGW04052.1"/>
    </source>
</evidence>
<evidence type="ECO:0000256" key="5">
    <source>
        <dbReference type="ARBA" id="ARBA00022490"/>
    </source>
</evidence>
<dbReference type="CDD" id="cd17069">
    <property type="entry name" value="DCX2"/>
    <property type="match status" value="1"/>
</dbReference>
<keyword evidence="14" id="KW-0393">Immunoglobulin domain</keyword>
<evidence type="ECO:0000256" key="21">
    <source>
        <dbReference type="ARBA" id="ARBA00070436"/>
    </source>
</evidence>
<reference evidence="31" key="1">
    <citation type="journal article" date="2011" name="Nat. Biotechnol.">
        <title>The genomic sequence of the Chinese hamster ovary (CHO)-K1 cell line.</title>
        <authorList>
            <person name="Xu X."/>
            <person name="Nagarajan H."/>
            <person name="Lewis N.E."/>
            <person name="Pan S."/>
            <person name="Cai Z."/>
            <person name="Liu X."/>
            <person name="Chen W."/>
            <person name="Xie M."/>
            <person name="Wang W."/>
            <person name="Hammond S."/>
            <person name="Andersen M.R."/>
            <person name="Neff N."/>
            <person name="Passarelli B."/>
            <person name="Koh W."/>
            <person name="Fan H.C."/>
            <person name="Wang J."/>
            <person name="Gui Y."/>
            <person name="Lee K.H."/>
            <person name="Betenbaugh M.J."/>
            <person name="Quake S.R."/>
            <person name="Famili I."/>
            <person name="Palsson B.O."/>
            <person name="Wang J."/>
        </authorList>
    </citation>
    <scope>NUCLEOTIDE SEQUENCE [LARGE SCALE GENOMIC DNA]</scope>
    <source>
        <strain evidence="31">CHO K1 cell line</strain>
    </source>
</reference>
<evidence type="ECO:0000256" key="3">
    <source>
        <dbReference type="ARBA" id="ARBA00004656"/>
    </source>
</evidence>
<dbReference type="FunFam" id="3.10.20.230:FF:000002">
    <property type="entry name" value="serine/threonine-protein kinase DCLK2 isoform X1"/>
    <property type="match status" value="1"/>
</dbReference>
<dbReference type="Gene3D" id="3.30.500.10">
    <property type="entry name" value="MHC class I-like antigen recognition-like"/>
    <property type="match status" value="1"/>
</dbReference>
<evidence type="ECO:0000259" key="28">
    <source>
        <dbReference type="PROSITE" id="PS50309"/>
    </source>
</evidence>
<evidence type="ECO:0000256" key="12">
    <source>
        <dbReference type="ARBA" id="ARBA00023212"/>
    </source>
</evidence>
<dbReference type="GO" id="GO:0005856">
    <property type="term" value="C:cytoskeleton"/>
    <property type="evidence" value="ECO:0007669"/>
    <property type="project" value="UniProtKB-SubCell"/>
</dbReference>
<keyword evidence="30" id="KW-0418">Kinase</keyword>
<feature type="compositionally biased region" description="Low complexity" evidence="25">
    <location>
        <begin position="945"/>
        <end position="958"/>
    </location>
</feature>
<dbReference type="SMART" id="SM00537">
    <property type="entry name" value="DCX"/>
    <property type="match status" value="2"/>
</dbReference>
<sequence>MRYLTCLLLWVFPRVWGQWEDQLKNYPLRCLQISSFPNSSSFRTDGLAWLGDVQTHSWRNASTVSFLKPWSHGKLSDQQWQTLEHILQVYRTSFTRDIQELVKMLPIIHYPIEMQVSAGCEVHSGNTSENFFNVASQGQHILSFQGTSFQKAPDAPPWTELAIKVLNTDQGTRETIQQLLNDTCPQVLYGLLEAGKAELDKQEKPVAWLSSVLSPRHGHLQLVCHVSGFYPQPVWVMWTQGEQEQNSTQRGDILPNADGTWYLRATLDVEAGEEAGLACRVKHSSLGGQDIILYWGLVFAISSDRFRSFDALLMELTRSLSDNVNLPQGVRTIYTIDGSRKVTSLDELLEGESYVCASNEPFRKVDYTKNVNPNWSVNIKGGTTRALAVASVKSEVKESKDFIKPKLVTVIRSGVKPRKAVRILLNKKTAHSFEQVLTDITEAIKLDSGVVKRLCTLDGKQVTCLQDFFGDDDVFIACGPEKYRYAQDDFVLDHSECRVLKSSYSRVSAAKYSGSKSPGPSRRSKSPASVNGTPSSQLSTPKSTKSSSSSPTSPGSFRGLKLGSLLFTGLPVLCSSAVPQLSQFLCNITNAQAWVFFDFGRYSEQNKKKAEGGLVGALGSLNFFFGLPFGRGCVNGNRCSESFTLLEKYRIGKVIGDGNFAVVKECVDRVKHPNIILLVEEMETATELFLVMELVKGGDLFDAITSSTKYTERDGSAMVYNLANALRYLHGLSIVHRDIKPENLLVCEYPDGTKSLKLGDFGLATVVEGPLYTVCGTPTYVAPEIIAETGYGLKVDVWAAGVITYILLCGFPPFRSENNLQEDLFDQILAGKLEFPAPYWDNITDSAKELISQMLQVNVEARCTAGEILSHPWVSDDASQENNMQAEVTGKLKQHFSNALPKQNSTTTGVSVIMNTALDKEGQIFCSKHCQDSSKPAREQTSTVPPAAQEAPPLQESPKSPSPPATSGCDLTGTWRRHRD</sequence>
<evidence type="ECO:0000256" key="26">
    <source>
        <dbReference type="SAM" id="SignalP"/>
    </source>
</evidence>